<reference evidence="3" key="1">
    <citation type="journal article" date="2013" name="Nature">
        <title>Draft genome of the wheat A-genome progenitor Triticum urartu.</title>
        <authorList>
            <person name="Ling H.Q."/>
            <person name="Zhao S."/>
            <person name="Liu D."/>
            <person name="Wang J."/>
            <person name="Sun H."/>
            <person name="Zhang C."/>
            <person name="Fan H."/>
            <person name="Li D."/>
            <person name="Dong L."/>
            <person name="Tao Y."/>
            <person name="Gao C."/>
            <person name="Wu H."/>
            <person name="Li Y."/>
            <person name="Cui Y."/>
            <person name="Guo X."/>
            <person name="Zheng S."/>
            <person name="Wang B."/>
            <person name="Yu K."/>
            <person name="Liang Q."/>
            <person name="Yang W."/>
            <person name="Lou X."/>
            <person name="Chen J."/>
            <person name="Feng M."/>
            <person name="Jian J."/>
            <person name="Zhang X."/>
            <person name="Luo G."/>
            <person name="Jiang Y."/>
            <person name="Liu J."/>
            <person name="Wang Z."/>
            <person name="Sha Y."/>
            <person name="Zhang B."/>
            <person name="Wu H."/>
            <person name="Tang D."/>
            <person name="Shen Q."/>
            <person name="Xue P."/>
            <person name="Zou S."/>
            <person name="Wang X."/>
            <person name="Liu X."/>
            <person name="Wang F."/>
            <person name="Yang Y."/>
            <person name="An X."/>
            <person name="Dong Z."/>
            <person name="Zhang K."/>
            <person name="Zhang X."/>
            <person name="Luo M.C."/>
            <person name="Dvorak J."/>
            <person name="Tong Y."/>
            <person name="Wang J."/>
            <person name="Yang H."/>
            <person name="Li Z."/>
            <person name="Wang D."/>
            <person name="Zhang A."/>
            <person name="Wang J."/>
        </authorList>
    </citation>
    <scope>NUCLEOTIDE SEQUENCE</scope>
    <source>
        <strain evidence="3">cv. G1812</strain>
    </source>
</reference>
<evidence type="ECO:0000256" key="1">
    <source>
        <dbReference type="SAM" id="MobiDB-lite"/>
    </source>
</evidence>
<evidence type="ECO:0000313" key="3">
    <source>
        <dbReference type="Proteomes" id="UP000015106"/>
    </source>
</evidence>
<reference evidence="2" key="2">
    <citation type="submission" date="2018-03" db="EMBL/GenBank/DDBJ databases">
        <title>The Triticum urartu genome reveals the dynamic nature of wheat genome evolution.</title>
        <authorList>
            <person name="Ling H."/>
            <person name="Ma B."/>
            <person name="Shi X."/>
            <person name="Liu H."/>
            <person name="Dong L."/>
            <person name="Sun H."/>
            <person name="Cao Y."/>
            <person name="Gao Q."/>
            <person name="Zheng S."/>
            <person name="Li Y."/>
            <person name="Yu Y."/>
            <person name="Du H."/>
            <person name="Qi M."/>
            <person name="Li Y."/>
            <person name="Yu H."/>
            <person name="Cui Y."/>
            <person name="Wang N."/>
            <person name="Chen C."/>
            <person name="Wu H."/>
            <person name="Zhao Y."/>
            <person name="Zhang J."/>
            <person name="Li Y."/>
            <person name="Zhou W."/>
            <person name="Zhang B."/>
            <person name="Hu W."/>
            <person name="Eijk M."/>
            <person name="Tang J."/>
            <person name="Witsenboer H."/>
            <person name="Zhao S."/>
            <person name="Li Z."/>
            <person name="Zhang A."/>
            <person name="Wang D."/>
            <person name="Liang C."/>
        </authorList>
    </citation>
    <scope>NUCLEOTIDE SEQUENCE [LARGE SCALE GENOMIC DNA]</scope>
    <source>
        <strain evidence="2">cv. G1812</strain>
    </source>
</reference>
<dbReference type="Gramene" id="TuG1812G0200004286.01.T01">
    <property type="protein sequence ID" value="TuG1812G0200004286.01.T01"/>
    <property type="gene ID" value="TuG1812G0200004286.01"/>
</dbReference>
<accession>A0A8R7PHX4</accession>
<name>A0A8R7PHX4_TRIUA</name>
<feature type="compositionally biased region" description="Basic and acidic residues" evidence="1">
    <location>
        <begin position="89"/>
        <end position="107"/>
    </location>
</feature>
<dbReference type="AlphaFoldDB" id="A0A8R7PHX4"/>
<proteinExistence type="predicted"/>
<protein>
    <submittedName>
        <fullName evidence="2">Uncharacterized protein</fullName>
    </submittedName>
</protein>
<organism evidence="2 3">
    <name type="scientific">Triticum urartu</name>
    <name type="common">Red wild einkorn</name>
    <name type="synonym">Crithodium urartu</name>
    <dbReference type="NCBI Taxonomy" id="4572"/>
    <lineage>
        <taxon>Eukaryota</taxon>
        <taxon>Viridiplantae</taxon>
        <taxon>Streptophyta</taxon>
        <taxon>Embryophyta</taxon>
        <taxon>Tracheophyta</taxon>
        <taxon>Spermatophyta</taxon>
        <taxon>Magnoliopsida</taxon>
        <taxon>Liliopsida</taxon>
        <taxon>Poales</taxon>
        <taxon>Poaceae</taxon>
        <taxon>BOP clade</taxon>
        <taxon>Pooideae</taxon>
        <taxon>Triticodae</taxon>
        <taxon>Triticeae</taxon>
        <taxon>Triticinae</taxon>
        <taxon>Triticum</taxon>
    </lineage>
</organism>
<keyword evidence="3" id="KW-1185">Reference proteome</keyword>
<reference evidence="2" key="3">
    <citation type="submission" date="2022-06" db="UniProtKB">
        <authorList>
            <consortium name="EnsemblPlants"/>
        </authorList>
    </citation>
    <scope>IDENTIFICATION</scope>
</reference>
<feature type="region of interest" description="Disordered" evidence="1">
    <location>
        <begin position="87"/>
        <end position="115"/>
    </location>
</feature>
<sequence>RLRTWLGSLSQSAHNLSFTPLSSLISSLVRHWISPPRRLCARRRRAPSLLRRQNSPPPSSLIRPRLFLPLSIPGSLPLALLLLQMQMGERTDRRPPPATDEKEDKARAPQGTKHA</sequence>
<evidence type="ECO:0000313" key="2">
    <source>
        <dbReference type="EnsemblPlants" id="TuG1812G0200004286.01.T01"/>
    </source>
</evidence>
<dbReference type="EnsemblPlants" id="TuG1812G0200004286.01.T01">
    <property type="protein sequence ID" value="TuG1812G0200004286.01.T01"/>
    <property type="gene ID" value="TuG1812G0200004286.01"/>
</dbReference>
<dbReference type="Proteomes" id="UP000015106">
    <property type="component" value="Chromosome 2"/>
</dbReference>